<evidence type="ECO:0000313" key="3">
    <source>
        <dbReference type="Proteomes" id="UP001275932"/>
    </source>
</evidence>
<dbReference type="EMBL" id="JALBUT010000002">
    <property type="protein sequence ID" value="MDX8415019.1"/>
    <property type="molecule type" value="Genomic_DNA"/>
</dbReference>
<organism evidence="2 3">
    <name type="scientific">Intestinicryptomonas porci</name>
    <dbReference type="NCBI Taxonomy" id="2926320"/>
    <lineage>
        <taxon>Bacteria</taxon>
        <taxon>Pseudomonadati</taxon>
        <taxon>Verrucomicrobiota</taxon>
        <taxon>Opitutia</taxon>
        <taxon>Opitutales</taxon>
        <taxon>Intestinicryptomonaceae</taxon>
        <taxon>Intestinicryptomonas</taxon>
    </lineage>
</organism>
<protein>
    <recommendedName>
        <fullName evidence="4">Sel1 repeat family protein</fullName>
    </recommendedName>
</protein>
<comment type="caution">
    <text evidence="2">The sequence shown here is derived from an EMBL/GenBank/DDBJ whole genome shotgun (WGS) entry which is preliminary data.</text>
</comment>
<dbReference type="RefSeq" id="WP_370396464.1">
    <property type="nucleotide sequence ID" value="NZ_JALBUT010000002.1"/>
</dbReference>
<evidence type="ECO:0000313" key="2">
    <source>
        <dbReference type="EMBL" id="MDX8415019.1"/>
    </source>
</evidence>
<dbReference type="Gene3D" id="1.25.40.10">
    <property type="entry name" value="Tetratricopeptide repeat domain"/>
    <property type="match status" value="1"/>
</dbReference>
<sequence>MKKYLALALNLVIFAALIFTFFNFVGWNACDCLRKDFPYYKYVNENKYAEIISHAEKNLDNKDFRYHSNVAYLFFKGVKFYVKPDFNKALKFYFAEEKLRGLGLYEYMDVAMIYAMGGYGIEKNEAKSEEVFNKAMSLIQTEESSDWVYSKKDMSISCFYECIERFYEDEFDVFGNLYKEFAVKMLKYSVDNNFPLDDKFFELPYDENNLREKALENLNRRVLDGKKMPLECDRALYLKLALEGKFISRDFSRIYEVLDACYLKDKLSISVEEAMLLAVLCKNGTGGEKNPKKADEILNFLKNAVIVNVIDLVDFANGGKRLYNGSENYPIDKEFALEIMSAFEDIISKNKAEWVVLKSLIDFYKDDVKDFAKVEALYGKFAPKSKMAELGYAKYLESKKAKEQASSP</sequence>
<reference evidence="2 3" key="1">
    <citation type="submission" date="2022-03" db="EMBL/GenBank/DDBJ databases">
        <title>Novel taxa within the pig intestine.</title>
        <authorList>
            <person name="Wylensek D."/>
            <person name="Bishof K."/>
            <person name="Afrizal A."/>
            <person name="Clavel T."/>
        </authorList>
    </citation>
    <scope>NUCLEOTIDE SEQUENCE [LARGE SCALE GENOMIC DNA]</scope>
    <source>
        <strain evidence="2 3">CLA-KB-P66</strain>
    </source>
</reference>
<evidence type="ECO:0000256" key="1">
    <source>
        <dbReference type="SAM" id="Phobius"/>
    </source>
</evidence>
<dbReference type="Proteomes" id="UP001275932">
    <property type="component" value="Unassembled WGS sequence"/>
</dbReference>
<accession>A0ABU4WHW9</accession>
<evidence type="ECO:0008006" key="4">
    <source>
        <dbReference type="Google" id="ProtNLM"/>
    </source>
</evidence>
<name>A0ABU4WHW9_9BACT</name>
<keyword evidence="3" id="KW-1185">Reference proteome</keyword>
<feature type="transmembrane region" description="Helical" evidence="1">
    <location>
        <begin position="7"/>
        <end position="27"/>
    </location>
</feature>
<dbReference type="InterPro" id="IPR011990">
    <property type="entry name" value="TPR-like_helical_dom_sf"/>
</dbReference>
<gene>
    <name evidence="2" type="ORF">MOX91_02325</name>
</gene>
<keyword evidence="1" id="KW-0812">Transmembrane</keyword>
<keyword evidence="1" id="KW-0472">Membrane</keyword>
<proteinExistence type="predicted"/>
<dbReference type="SUPFAM" id="SSF81901">
    <property type="entry name" value="HCP-like"/>
    <property type="match status" value="1"/>
</dbReference>
<keyword evidence="1" id="KW-1133">Transmembrane helix</keyword>